<dbReference type="GO" id="GO:0008033">
    <property type="term" value="P:tRNA processing"/>
    <property type="evidence" value="ECO:0007669"/>
    <property type="project" value="UniProtKB-KW"/>
</dbReference>
<keyword evidence="1" id="KW-0819">tRNA processing</keyword>
<dbReference type="Gene3D" id="3.30.230.10">
    <property type="match status" value="1"/>
</dbReference>
<comment type="caution">
    <text evidence="6">The sequence shown here is derived from an EMBL/GenBank/DDBJ whole genome shotgun (WGS) entry which is preliminary data.</text>
</comment>
<proteinExistence type="predicted"/>
<keyword evidence="4" id="KW-0378">Hydrolase</keyword>
<dbReference type="AlphaFoldDB" id="A0A3N4MAE9"/>
<organism evidence="6 7">
    <name type="scientific">Chitinophaga barathri</name>
    <dbReference type="NCBI Taxonomy" id="1647451"/>
    <lineage>
        <taxon>Bacteria</taxon>
        <taxon>Pseudomonadati</taxon>
        <taxon>Bacteroidota</taxon>
        <taxon>Chitinophagia</taxon>
        <taxon>Chitinophagales</taxon>
        <taxon>Chitinophagaceae</taxon>
        <taxon>Chitinophaga</taxon>
    </lineage>
</organism>
<dbReference type="GO" id="GO:0004526">
    <property type="term" value="F:ribonuclease P activity"/>
    <property type="evidence" value="ECO:0007669"/>
    <property type="project" value="InterPro"/>
</dbReference>
<reference evidence="7" key="1">
    <citation type="submission" date="2018-11" db="EMBL/GenBank/DDBJ databases">
        <title>Chitinophaga lutea sp.nov., isolate from arsenic contaminated soil.</title>
        <authorList>
            <person name="Zong Y."/>
        </authorList>
    </citation>
    <scope>NUCLEOTIDE SEQUENCE [LARGE SCALE GENOMIC DNA]</scope>
    <source>
        <strain evidence="7">YLT18</strain>
    </source>
</reference>
<keyword evidence="3" id="KW-0255">Endonuclease</keyword>
<dbReference type="SUPFAM" id="SSF54211">
    <property type="entry name" value="Ribosomal protein S5 domain 2-like"/>
    <property type="match status" value="1"/>
</dbReference>
<dbReference type="Proteomes" id="UP000279089">
    <property type="component" value="Unassembled WGS sequence"/>
</dbReference>
<dbReference type="Pfam" id="PF00825">
    <property type="entry name" value="Ribonuclease_P"/>
    <property type="match status" value="1"/>
</dbReference>
<evidence type="ECO:0000256" key="1">
    <source>
        <dbReference type="ARBA" id="ARBA00022694"/>
    </source>
</evidence>
<sequence length="115" mass="13442">MIETLFREGKAFSIFPYRVIYMHASLHTDKYPVQAGFSVSSRKFPHAVDRNRIKRLGREAYRLQKQPFHTALRDSGLQLAVFFIYTDKKIADFDTLSRKFSVILEKLVKEAGKKE</sequence>
<dbReference type="EMBL" id="RMBX01000007">
    <property type="protein sequence ID" value="RPD40448.1"/>
    <property type="molecule type" value="Genomic_DNA"/>
</dbReference>
<dbReference type="InterPro" id="IPR014721">
    <property type="entry name" value="Ribsml_uS5_D2-typ_fold_subgr"/>
</dbReference>
<accession>A0A3N4MAE9</accession>
<dbReference type="GO" id="GO:0000049">
    <property type="term" value="F:tRNA binding"/>
    <property type="evidence" value="ECO:0007669"/>
    <property type="project" value="InterPro"/>
</dbReference>
<keyword evidence="5" id="KW-0694">RNA-binding</keyword>
<name>A0A3N4MAE9_9BACT</name>
<evidence type="ECO:0000256" key="3">
    <source>
        <dbReference type="ARBA" id="ARBA00022759"/>
    </source>
</evidence>
<evidence type="ECO:0000256" key="4">
    <source>
        <dbReference type="ARBA" id="ARBA00022801"/>
    </source>
</evidence>
<evidence type="ECO:0000313" key="6">
    <source>
        <dbReference type="EMBL" id="RPD40448.1"/>
    </source>
</evidence>
<dbReference type="OrthoDB" id="1524972at2"/>
<gene>
    <name evidence="6" type="ORF">EG028_14170</name>
</gene>
<keyword evidence="2" id="KW-0540">Nuclease</keyword>
<evidence type="ECO:0000256" key="2">
    <source>
        <dbReference type="ARBA" id="ARBA00022722"/>
    </source>
</evidence>
<dbReference type="InterPro" id="IPR020568">
    <property type="entry name" value="Ribosomal_Su5_D2-typ_SF"/>
</dbReference>
<dbReference type="InterPro" id="IPR000100">
    <property type="entry name" value="RNase_P"/>
</dbReference>
<evidence type="ECO:0000256" key="5">
    <source>
        <dbReference type="ARBA" id="ARBA00022884"/>
    </source>
</evidence>
<protein>
    <submittedName>
        <fullName evidence="6">Ribonuclease P protein component</fullName>
    </submittedName>
</protein>
<evidence type="ECO:0000313" key="7">
    <source>
        <dbReference type="Proteomes" id="UP000279089"/>
    </source>
</evidence>
<keyword evidence="7" id="KW-1185">Reference proteome</keyword>